<protein>
    <submittedName>
        <fullName evidence="3">Type II secretion system protein GspL</fullName>
    </submittedName>
</protein>
<keyword evidence="1" id="KW-0812">Transmembrane</keyword>
<feature type="transmembrane region" description="Helical" evidence="1">
    <location>
        <begin position="251"/>
        <end position="272"/>
    </location>
</feature>
<keyword evidence="4" id="KW-1185">Reference proteome</keyword>
<sequence length="391" mass="42408">MSTLRVLIHDAWPDQPEAHWVVIDKGAVSASGHSAPAAWPRCERVEAVLSGTQVGWVQVKLPQARPREQLRALPFAIEEQLLREPDSQHFTPLLREEENWSVLVVARERMKRLSAQFQAIDRPLDAAWSALAGLPVSADAWTLAADAGHWLLRASSAHAIVDDAPGQPGELPPIIATSILQAQARGSLPARILAYGLDAASVQALQGAQLAVESSPHWAWHEVAEDAVNLLHGEFQSGHARSKLLRGLRPALWLIAVVLLLNLLLGVGSTLLRQHELQGLRARMNELARTQLPGRALLDAPLQLHRELQSQRQRHGLQADDDMLALLNELALALGSDATNSLQALHYDAGALVVTFAKPLDIAALQSRLETRGITASASGGTSLSLQRSAR</sequence>
<evidence type="ECO:0000313" key="3">
    <source>
        <dbReference type="EMBL" id="MEN3070263.1"/>
    </source>
</evidence>
<dbReference type="Pfam" id="PF05134">
    <property type="entry name" value="T2SSL"/>
    <property type="match status" value="1"/>
</dbReference>
<dbReference type="CDD" id="cd24017">
    <property type="entry name" value="ASKHA_T2SSL_N"/>
    <property type="match status" value="1"/>
</dbReference>
<evidence type="ECO:0000256" key="1">
    <source>
        <dbReference type="SAM" id="Phobius"/>
    </source>
</evidence>
<dbReference type="SUPFAM" id="SSF53067">
    <property type="entry name" value="Actin-like ATPase domain"/>
    <property type="match status" value="1"/>
</dbReference>
<dbReference type="EMBL" id="JBDIVE010000011">
    <property type="protein sequence ID" value="MEN3070263.1"/>
    <property type="molecule type" value="Genomic_DNA"/>
</dbReference>
<dbReference type="InterPro" id="IPR043129">
    <property type="entry name" value="ATPase_NBD"/>
</dbReference>
<dbReference type="RefSeq" id="WP_345921037.1">
    <property type="nucleotide sequence ID" value="NZ_JBDIVE010000011.1"/>
</dbReference>
<comment type="caution">
    <text evidence="3">The sequence shown here is derived from an EMBL/GenBank/DDBJ whole genome shotgun (WGS) entry which is preliminary data.</text>
</comment>
<reference evidence="3 4" key="1">
    <citation type="journal article" date="2018" name="Int. J. Syst. Evol. Microbiol.">
        <title>Uliginosibacterium sediminicola sp. nov., isolated from freshwater sediment.</title>
        <authorList>
            <person name="Hwang W.M."/>
            <person name="Kim S.M."/>
            <person name="Kang K."/>
            <person name="Ahn T.Y."/>
        </authorList>
    </citation>
    <scope>NUCLEOTIDE SEQUENCE [LARGE SCALE GENOMIC DNA]</scope>
    <source>
        <strain evidence="3 4">M1-21</strain>
    </source>
</reference>
<organism evidence="3 4">
    <name type="scientific">Uliginosibacterium sediminicola</name>
    <dbReference type="NCBI Taxonomy" id="2024550"/>
    <lineage>
        <taxon>Bacteria</taxon>
        <taxon>Pseudomonadati</taxon>
        <taxon>Pseudomonadota</taxon>
        <taxon>Betaproteobacteria</taxon>
        <taxon>Rhodocyclales</taxon>
        <taxon>Zoogloeaceae</taxon>
        <taxon>Uliginosibacterium</taxon>
    </lineage>
</organism>
<keyword evidence="1" id="KW-1133">Transmembrane helix</keyword>
<dbReference type="Proteomes" id="UP001410394">
    <property type="component" value="Unassembled WGS sequence"/>
</dbReference>
<dbReference type="InterPro" id="IPR007812">
    <property type="entry name" value="T2SS_protein-GspL"/>
</dbReference>
<dbReference type="Gene3D" id="3.30.420.380">
    <property type="match status" value="1"/>
</dbReference>
<dbReference type="InterPro" id="IPR024230">
    <property type="entry name" value="GspL_cyto_dom"/>
</dbReference>
<proteinExistence type="predicted"/>
<gene>
    <name evidence="3" type="primary">gspL</name>
    <name evidence="3" type="ORF">ABDB84_17395</name>
</gene>
<evidence type="ECO:0000259" key="2">
    <source>
        <dbReference type="Pfam" id="PF05134"/>
    </source>
</evidence>
<dbReference type="NCBIfam" id="TIGR01709">
    <property type="entry name" value="typeII_sec_gspL"/>
    <property type="match status" value="1"/>
</dbReference>
<keyword evidence="1" id="KW-0472">Membrane</keyword>
<evidence type="ECO:0000313" key="4">
    <source>
        <dbReference type="Proteomes" id="UP001410394"/>
    </source>
</evidence>
<feature type="domain" description="GspL cytoplasmic actin-ATPase-like" evidence="2">
    <location>
        <begin position="40"/>
        <end position="236"/>
    </location>
</feature>
<name>A0ABU9Z2I3_9RHOO</name>
<accession>A0ABU9Z2I3</accession>